<dbReference type="Proteomes" id="UP000472265">
    <property type="component" value="Chromosome 1"/>
</dbReference>
<feature type="compositionally biased region" description="Basic and acidic residues" evidence="3">
    <location>
        <begin position="907"/>
        <end position="921"/>
    </location>
</feature>
<keyword evidence="1" id="KW-0343">GTPase activation</keyword>
<dbReference type="PROSITE" id="PS50018">
    <property type="entry name" value="RAS_GTPASE_ACTIV_2"/>
    <property type="match status" value="1"/>
</dbReference>
<dbReference type="InterPro" id="IPR023152">
    <property type="entry name" value="RasGAP_CS"/>
</dbReference>
<dbReference type="CDD" id="cd04013">
    <property type="entry name" value="C2_SynGAP_like"/>
    <property type="match status" value="1"/>
</dbReference>
<evidence type="ECO:0000313" key="7">
    <source>
        <dbReference type="Proteomes" id="UP000472265"/>
    </source>
</evidence>
<dbReference type="InterPro" id="IPR001849">
    <property type="entry name" value="PH_domain"/>
</dbReference>
<dbReference type="PANTHER" id="PTHR10194">
    <property type="entry name" value="RAS GTPASE-ACTIVATING PROTEINS"/>
    <property type="match status" value="1"/>
</dbReference>
<dbReference type="SMART" id="SM00323">
    <property type="entry name" value="RasGAP"/>
    <property type="match status" value="1"/>
</dbReference>
<feature type="domain" description="Ras-GAP" evidence="5">
    <location>
        <begin position="613"/>
        <end position="805"/>
    </location>
</feature>
<dbReference type="AlphaFoldDB" id="A0A671TJ32"/>
<dbReference type="GO" id="GO:0005096">
    <property type="term" value="F:GTPase activator activity"/>
    <property type="evidence" value="ECO:0007669"/>
    <property type="project" value="UniProtKB-KW"/>
</dbReference>
<keyword evidence="2" id="KW-0175">Coiled coil</keyword>
<feature type="region of interest" description="Disordered" evidence="3">
    <location>
        <begin position="453"/>
        <end position="475"/>
    </location>
</feature>
<feature type="compositionally biased region" description="Polar residues" evidence="3">
    <location>
        <begin position="453"/>
        <end position="463"/>
    </location>
</feature>
<dbReference type="SUPFAM" id="SSF48350">
    <property type="entry name" value="GTPase activation domain, GAP"/>
    <property type="match status" value="1"/>
</dbReference>
<dbReference type="InterPro" id="IPR008936">
    <property type="entry name" value="Rho_GTPase_activation_prot"/>
</dbReference>
<dbReference type="Gene3D" id="2.30.29.30">
    <property type="entry name" value="Pleckstrin-homology domain (PH domain)/Phosphotyrosine-binding domain (PTB)"/>
    <property type="match status" value="1"/>
</dbReference>
<dbReference type="PROSITE" id="PS50003">
    <property type="entry name" value="PH_DOMAIN"/>
    <property type="match status" value="1"/>
</dbReference>
<feature type="compositionally biased region" description="Basic and acidic residues" evidence="3">
    <location>
        <begin position="17"/>
        <end position="29"/>
    </location>
</feature>
<dbReference type="InterPro" id="IPR057606">
    <property type="entry name" value="SynGAP1-like_PH"/>
</dbReference>
<dbReference type="Gene3D" id="1.10.506.10">
    <property type="entry name" value="GTPase Activation - p120gap, domain 1"/>
    <property type="match status" value="2"/>
</dbReference>
<dbReference type="SMART" id="SM00239">
    <property type="entry name" value="C2"/>
    <property type="match status" value="1"/>
</dbReference>
<dbReference type="InterPro" id="IPR011993">
    <property type="entry name" value="PH-like_dom_sf"/>
</dbReference>
<dbReference type="Ensembl" id="ENSSAUT00010000897.1">
    <property type="protein sequence ID" value="ENSSAUP00010000852.1"/>
    <property type="gene ID" value="ENSSAUG00010000462.1"/>
</dbReference>
<feature type="region of interest" description="Disordered" evidence="3">
    <location>
        <begin position="314"/>
        <end position="342"/>
    </location>
</feature>
<feature type="domain" description="PH" evidence="4">
    <location>
        <begin position="373"/>
        <end position="407"/>
    </location>
</feature>
<feature type="compositionally biased region" description="Polar residues" evidence="3">
    <location>
        <begin position="963"/>
        <end position="972"/>
    </location>
</feature>
<dbReference type="InterPro" id="IPR039360">
    <property type="entry name" value="Ras_GTPase"/>
</dbReference>
<evidence type="ECO:0000259" key="4">
    <source>
        <dbReference type="PROSITE" id="PS50003"/>
    </source>
</evidence>
<organism evidence="6 7">
    <name type="scientific">Sparus aurata</name>
    <name type="common">Gilthead sea bream</name>
    <dbReference type="NCBI Taxonomy" id="8175"/>
    <lineage>
        <taxon>Eukaryota</taxon>
        <taxon>Metazoa</taxon>
        <taxon>Chordata</taxon>
        <taxon>Craniata</taxon>
        <taxon>Vertebrata</taxon>
        <taxon>Euteleostomi</taxon>
        <taxon>Actinopterygii</taxon>
        <taxon>Neopterygii</taxon>
        <taxon>Teleostei</taxon>
        <taxon>Neoteleostei</taxon>
        <taxon>Acanthomorphata</taxon>
        <taxon>Eupercaria</taxon>
        <taxon>Spariformes</taxon>
        <taxon>Sparidae</taxon>
        <taxon>Sparus</taxon>
    </lineage>
</organism>
<feature type="compositionally biased region" description="Basic residues" evidence="3">
    <location>
        <begin position="929"/>
        <end position="941"/>
    </location>
</feature>
<feature type="region of interest" description="Disordered" evidence="3">
    <location>
        <begin position="907"/>
        <end position="978"/>
    </location>
</feature>
<accession>A0A671TJ32</accession>
<reference evidence="6" key="2">
    <citation type="submission" date="2025-08" db="UniProtKB">
        <authorList>
            <consortium name="Ensembl"/>
        </authorList>
    </citation>
    <scope>IDENTIFICATION</scope>
</reference>
<dbReference type="InterPro" id="IPR000008">
    <property type="entry name" value="C2_dom"/>
</dbReference>
<feature type="region of interest" description="Disordered" evidence="3">
    <location>
        <begin position="192"/>
        <end position="217"/>
    </location>
</feature>
<reference evidence="6" key="3">
    <citation type="submission" date="2025-09" db="UniProtKB">
        <authorList>
            <consortium name="Ensembl"/>
        </authorList>
    </citation>
    <scope>IDENTIFICATION</scope>
</reference>
<keyword evidence="7" id="KW-1185">Reference proteome</keyword>
<dbReference type="Pfam" id="PF25321">
    <property type="entry name" value="PH_RASGAP"/>
    <property type="match status" value="1"/>
</dbReference>
<dbReference type="CDD" id="cd13262">
    <property type="entry name" value="PH_RasSynGAP-like"/>
    <property type="match status" value="1"/>
</dbReference>
<evidence type="ECO:0000313" key="6">
    <source>
        <dbReference type="Ensembl" id="ENSSAUP00010000852.1"/>
    </source>
</evidence>
<feature type="compositionally biased region" description="Polar residues" evidence="3">
    <location>
        <begin position="70"/>
        <end position="90"/>
    </location>
</feature>
<proteinExistence type="predicted"/>
<protein>
    <submittedName>
        <fullName evidence="6">RAS protein activator like 3</fullName>
    </submittedName>
</protein>
<reference evidence="6" key="1">
    <citation type="submission" date="2021-04" db="EMBL/GenBank/DDBJ databases">
        <authorList>
            <consortium name="Wellcome Sanger Institute Data Sharing"/>
        </authorList>
    </citation>
    <scope>NUCLEOTIDE SEQUENCE [LARGE SCALE GENOMIC DNA]</scope>
</reference>
<name>A0A671TJ32_SPAAU</name>
<dbReference type="PANTHER" id="PTHR10194:SF96">
    <property type="entry name" value="RAS PROTEIN ACTIVATOR LIKE-3"/>
    <property type="match status" value="1"/>
</dbReference>
<dbReference type="Pfam" id="PF00616">
    <property type="entry name" value="RasGAP"/>
    <property type="match status" value="1"/>
</dbReference>
<dbReference type="SUPFAM" id="SSF50729">
    <property type="entry name" value="PH domain-like"/>
    <property type="match status" value="1"/>
</dbReference>
<evidence type="ECO:0000256" key="3">
    <source>
        <dbReference type="SAM" id="MobiDB-lite"/>
    </source>
</evidence>
<dbReference type="CDD" id="cd05136">
    <property type="entry name" value="RasGAP_DAB2IP"/>
    <property type="match status" value="1"/>
</dbReference>
<evidence type="ECO:0000259" key="5">
    <source>
        <dbReference type="PROSITE" id="PS50018"/>
    </source>
</evidence>
<feature type="coiled-coil region" evidence="2">
    <location>
        <begin position="1037"/>
        <end position="1064"/>
    </location>
</feature>
<sequence length="1135" mass="126004">MGTEEKDLEPPAQQPPKEQESPEREKESSVEPPQGQTSETADPLNTYKWHTGSKATLDEVKEEGEGGAAPSTSTMDRIQKASTNKWSKMQNWRKALSEDTGEKNSSSGKGGEGAKADKGAGGTRKNPFRRALSEPPGSLFAALTPSSSSANSAQAASSSAAAEASGVSSTDPSQRAGGGALLKKYLRTVSQKLKRPKLQTRSSTPNLLPEGGETSAPAHASLTLPRLQWAPPQEVPLWDISNCMLEDGQILISPEEEPMMWTRNRVSSCLSNLSMQNLVDIDTECSPDHMGLPGGPRPKNQDGGVRALIKRRLESRAKRNSNTQMNPGLSKGSRHYGSRESVSIPVSPVGSLDLSADTSTVIRPVHSSILGEKYCFEVINSENTHCFGCSSAAERDRWIEDLRRAAQPNKDNIERTENSLSLWVNEAKDLPPKRRYYCEVHLDGTLFARTSSQAVGKPSNRSSVAGDGSTGGPAASGGAAGGCQLFWGEFFELDNLPCISQITLHIFREEDPKKKRHSRDESSLHPLGSVAIPLDEIRGRTFQEKWYPITPFKASGTAGNKELLGPQASLRIKARFQNLQVLPMEKYKEFAEYVTVDYVEMCTSLEPLLNVKGKEELAGALVHVLQSIGKAKEFLVDLGGAEVERLGEREALIFRENTLATKAIDEYMKLVGQKYLIDTLGDFITRLYASVENCEVDPRKCPASELSNNQKHLTEACEEVVQKIIKIHGPFPEELNKIFSSWVELCEDQCKPEIGQRLISASLFLRFLCPAILSPSLFGLTQPYPEPNTLRTLTLTAKVIQNLANFTQFGEKEEYMLFMNDFLQQHWDGMRGFLQTVSNSDTEIPMTSFDGYVDLPLRLAVLHGLLVDIIYQKDQETIDKLHPLPSILNQITESLGPEAPRILVSRDVKTRRSVRERERRPVTRTQSAPHRRPGHAKHALKRQTSSEALPTADHEEVVEPNQPHISSPNTKPSIKRTPAPVPWIKVNQNRESSEMKTENEQLSVLDRHAQELSELRLGIERVTECELDMAKRLEDFIIQSQDQNATLQAEVMELQNMLAVREEQLASATFRLGVIEEEREEDERKLSVAIAAAERMNVLEEQFAGLLKDLHQLTEAYNGGQNNIQRPEKPHINSN</sequence>
<gene>
    <name evidence="6" type="primary">rasal3</name>
</gene>
<dbReference type="PROSITE" id="PS00509">
    <property type="entry name" value="RAS_GTPASE_ACTIV_1"/>
    <property type="match status" value="1"/>
</dbReference>
<evidence type="ECO:0000256" key="2">
    <source>
        <dbReference type="SAM" id="Coils"/>
    </source>
</evidence>
<dbReference type="GeneTree" id="ENSGT00940000165433"/>
<feature type="region of interest" description="Disordered" evidence="3">
    <location>
        <begin position="1"/>
        <end position="151"/>
    </location>
</feature>
<dbReference type="InterPro" id="IPR001936">
    <property type="entry name" value="RasGAP_dom"/>
</dbReference>
<feature type="compositionally biased region" description="Low complexity" evidence="3">
    <location>
        <begin position="141"/>
        <end position="151"/>
    </location>
</feature>
<evidence type="ECO:0000256" key="1">
    <source>
        <dbReference type="ARBA" id="ARBA00022468"/>
    </source>
</evidence>